<sequence>IRMGVGKPPQKEDVVDYVLSTFPPEEAETRTAMITQAVTWVVTLIEAPGQPLAG</sequence>
<dbReference type="InterPro" id="IPR036416">
    <property type="entry name" value="Pept_tRNA_hydro_sf"/>
</dbReference>
<gene>
    <name evidence="1" type="ORF">FJZ47_24435</name>
</gene>
<evidence type="ECO:0000313" key="2">
    <source>
        <dbReference type="Proteomes" id="UP000712673"/>
    </source>
</evidence>
<comment type="caution">
    <text evidence="1">The sequence shown here is derived from an EMBL/GenBank/DDBJ whole genome shotgun (WGS) entry which is preliminary data.</text>
</comment>
<dbReference type="Pfam" id="PF01195">
    <property type="entry name" value="Pept_tRNA_hydro"/>
    <property type="match status" value="1"/>
</dbReference>
<dbReference type="GO" id="GO:0004045">
    <property type="term" value="F:peptidyl-tRNA hydrolase activity"/>
    <property type="evidence" value="ECO:0007669"/>
    <property type="project" value="InterPro"/>
</dbReference>
<dbReference type="InterPro" id="IPR001328">
    <property type="entry name" value="Pept_tRNA_hydro"/>
</dbReference>
<dbReference type="AlphaFoldDB" id="A0A937W8E1"/>
<organism evidence="1 2">
    <name type="scientific">Tectimicrobiota bacterium</name>
    <dbReference type="NCBI Taxonomy" id="2528274"/>
    <lineage>
        <taxon>Bacteria</taxon>
        <taxon>Pseudomonadati</taxon>
        <taxon>Nitrospinota/Tectimicrobiota group</taxon>
        <taxon>Candidatus Tectimicrobiota</taxon>
    </lineage>
</organism>
<proteinExistence type="predicted"/>
<dbReference type="SUPFAM" id="SSF53178">
    <property type="entry name" value="Peptidyl-tRNA hydrolase-like"/>
    <property type="match status" value="1"/>
</dbReference>
<keyword evidence="1" id="KW-0378">Hydrolase</keyword>
<reference evidence="1" key="1">
    <citation type="submission" date="2019-03" db="EMBL/GenBank/DDBJ databases">
        <title>Lake Tanganyika Metagenome-Assembled Genomes (MAGs).</title>
        <authorList>
            <person name="Tran P."/>
        </authorList>
    </citation>
    <scope>NUCLEOTIDE SEQUENCE</scope>
    <source>
        <strain evidence="1">K_DeepCast_65m_m2_066</strain>
    </source>
</reference>
<accession>A0A937W8E1</accession>
<dbReference type="Gene3D" id="3.40.50.1470">
    <property type="entry name" value="Peptidyl-tRNA hydrolase"/>
    <property type="match status" value="1"/>
</dbReference>
<dbReference type="Proteomes" id="UP000712673">
    <property type="component" value="Unassembled WGS sequence"/>
</dbReference>
<dbReference type="EMBL" id="VGLS01001111">
    <property type="protein sequence ID" value="MBM3226927.1"/>
    <property type="molecule type" value="Genomic_DNA"/>
</dbReference>
<evidence type="ECO:0000313" key="1">
    <source>
        <dbReference type="EMBL" id="MBM3226927.1"/>
    </source>
</evidence>
<feature type="non-terminal residue" evidence="1">
    <location>
        <position position="1"/>
    </location>
</feature>
<protein>
    <submittedName>
        <fullName evidence="1">Aminoacyl-tRNA hydrolase</fullName>
    </submittedName>
</protein>
<name>A0A937W8E1_UNCTE</name>